<evidence type="ECO:0000313" key="3">
    <source>
        <dbReference type="Proteomes" id="UP000184452"/>
    </source>
</evidence>
<dbReference type="Gene3D" id="3.40.50.150">
    <property type="entry name" value="Vaccinia Virus protein VP39"/>
    <property type="match status" value="1"/>
</dbReference>
<protein>
    <submittedName>
        <fullName evidence="2">S-adenosyl methyltransferase</fullName>
    </submittedName>
</protein>
<dbReference type="GO" id="GO:0032259">
    <property type="term" value="P:methylation"/>
    <property type="evidence" value="ECO:0007669"/>
    <property type="project" value="UniProtKB-KW"/>
</dbReference>
<evidence type="ECO:0000313" key="2">
    <source>
        <dbReference type="EMBL" id="SHI87797.1"/>
    </source>
</evidence>
<dbReference type="EMBL" id="FQZK01000002">
    <property type="protein sequence ID" value="SHI87797.1"/>
    <property type="molecule type" value="Genomic_DNA"/>
</dbReference>
<keyword evidence="3" id="KW-1185">Reference proteome</keyword>
<accession>A0A1M6EQJ7</accession>
<dbReference type="Proteomes" id="UP000184452">
    <property type="component" value="Unassembled WGS sequence"/>
</dbReference>
<dbReference type="RefSeq" id="WP_178378462.1">
    <property type="nucleotide sequence ID" value="NZ_FQZK01000002.1"/>
</dbReference>
<gene>
    <name evidence="2" type="ORF">SAMN05421803_102374</name>
</gene>
<keyword evidence="2" id="KW-0489">Methyltransferase</keyword>
<dbReference type="GO" id="GO:0008168">
    <property type="term" value="F:methyltransferase activity"/>
    <property type="evidence" value="ECO:0007669"/>
    <property type="project" value="UniProtKB-KW"/>
</dbReference>
<name>A0A1M6EQJ7_9ACTN</name>
<dbReference type="STRING" id="758803.SAMN05421803_102374"/>
<keyword evidence="2" id="KW-0808">Transferase</keyword>
<evidence type="ECO:0000256" key="1">
    <source>
        <dbReference type="SAM" id="MobiDB-lite"/>
    </source>
</evidence>
<sequence length="232" mass="24040">MTDVRGNEAGPLTGAHRDTVRRSGRRSRVVDLAGRAPRPAPEPDEAVRRHAAFLERVTAYLCADARIGQFVDWGCPVPGIDGIVRAHRPGARLVHVSPPGVAGTLTASDGAAVSGDGGPSAVLHRLATSGLVDLDEPVAVLMTRSFTADAPPGGIAALHGLLRGGGYLALASAAPRPVLLRALAPFHPVEPGAADLAWWPYPDEDVAARGTGVLGALGRAPAQQGGGRRWRR</sequence>
<dbReference type="InterPro" id="IPR006764">
    <property type="entry name" value="SAM_dep_MeTrfase_SAV2177_type"/>
</dbReference>
<dbReference type="AlphaFoldDB" id="A0A1M6EQJ7"/>
<organism evidence="2 3">
    <name type="scientific">Nocardiopsis flavescens</name>
    <dbReference type="NCBI Taxonomy" id="758803"/>
    <lineage>
        <taxon>Bacteria</taxon>
        <taxon>Bacillati</taxon>
        <taxon>Actinomycetota</taxon>
        <taxon>Actinomycetes</taxon>
        <taxon>Streptosporangiales</taxon>
        <taxon>Nocardiopsidaceae</taxon>
        <taxon>Nocardiopsis</taxon>
    </lineage>
</organism>
<reference evidence="2 3" key="1">
    <citation type="submission" date="2016-11" db="EMBL/GenBank/DDBJ databases">
        <authorList>
            <person name="Jaros S."/>
            <person name="Januszkiewicz K."/>
            <person name="Wedrychowicz H."/>
        </authorList>
    </citation>
    <scope>NUCLEOTIDE SEQUENCE [LARGE SCALE GENOMIC DNA]</scope>
    <source>
        <strain evidence="2 3">CGMCC 4.5723</strain>
    </source>
</reference>
<dbReference type="InterPro" id="IPR029063">
    <property type="entry name" value="SAM-dependent_MTases_sf"/>
</dbReference>
<proteinExistence type="predicted"/>
<dbReference type="Pfam" id="PF04672">
    <property type="entry name" value="Methyltransf_19"/>
    <property type="match status" value="1"/>
</dbReference>
<feature type="region of interest" description="Disordered" evidence="1">
    <location>
        <begin position="1"/>
        <end position="44"/>
    </location>
</feature>